<feature type="domain" description="PA" evidence="3">
    <location>
        <begin position="144"/>
        <end position="202"/>
    </location>
</feature>
<evidence type="ECO:0000256" key="2">
    <source>
        <dbReference type="SAM" id="MobiDB-lite"/>
    </source>
</evidence>
<evidence type="ECO:0000259" key="3">
    <source>
        <dbReference type="Pfam" id="PF02225"/>
    </source>
</evidence>
<gene>
    <name evidence="4" type="ORF">L3X38_038471</name>
</gene>
<dbReference type="Pfam" id="PF02225">
    <property type="entry name" value="PA"/>
    <property type="match status" value="1"/>
</dbReference>
<dbReference type="InterPro" id="IPR046450">
    <property type="entry name" value="PA_dom_sf"/>
</dbReference>
<evidence type="ECO:0000313" key="4">
    <source>
        <dbReference type="EMBL" id="KAI5318763.1"/>
    </source>
</evidence>
<evidence type="ECO:0000256" key="1">
    <source>
        <dbReference type="ARBA" id="ARBA00023180"/>
    </source>
</evidence>
<dbReference type="Proteomes" id="UP001054821">
    <property type="component" value="Chromosome 7"/>
</dbReference>
<name>A0AAD4V6E6_PRUDU</name>
<evidence type="ECO:0000313" key="5">
    <source>
        <dbReference type="Proteomes" id="UP001054821"/>
    </source>
</evidence>
<reference evidence="4 5" key="1">
    <citation type="journal article" date="2022" name="G3 (Bethesda)">
        <title>Whole-genome sequence and methylome profiling of the almond [Prunus dulcis (Mill.) D.A. Webb] cultivar 'Nonpareil'.</title>
        <authorList>
            <person name="D'Amico-Willman K.M."/>
            <person name="Ouma W.Z."/>
            <person name="Meulia T."/>
            <person name="Sideli G.M."/>
            <person name="Gradziel T.M."/>
            <person name="Fresnedo-Ramirez J."/>
        </authorList>
    </citation>
    <scope>NUCLEOTIDE SEQUENCE [LARGE SCALE GENOMIC DNA]</scope>
    <source>
        <strain evidence="4">Clone GOH B32 T37-40</strain>
    </source>
</reference>
<dbReference type="EMBL" id="JAJFAZ020000007">
    <property type="protein sequence ID" value="KAI5318763.1"/>
    <property type="molecule type" value="Genomic_DNA"/>
</dbReference>
<feature type="compositionally biased region" description="Pro residues" evidence="2">
    <location>
        <begin position="42"/>
        <end position="54"/>
    </location>
</feature>
<keyword evidence="1" id="KW-0325">Glycoprotein</keyword>
<feature type="region of interest" description="Disordered" evidence="2">
    <location>
        <begin position="21"/>
        <end position="67"/>
    </location>
</feature>
<dbReference type="PANTHER" id="PTHR10404">
    <property type="entry name" value="N-ACETYLATED-ALPHA-LINKED ACIDIC DIPEPTIDASE"/>
    <property type="match status" value="1"/>
</dbReference>
<protein>
    <recommendedName>
        <fullName evidence="3">PA domain-containing protein</fullName>
    </recommendedName>
</protein>
<dbReference type="GO" id="GO:0004180">
    <property type="term" value="F:carboxypeptidase activity"/>
    <property type="evidence" value="ECO:0007669"/>
    <property type="project" value="TreeGrafter"/>
</dbReference>
<dbReference type="SUPFAM" id="SSF52025">
    <property type="entry name" value="PA domain"/>
    <property type="match status" value="1"/>
</dbReference>
<sequence length="230" mass="23998">MHLPLSPRHLHSGLLYSALRPPCTPPPQIPKLPSDSAGFSSPTPPTPPSPPTSAPSPLHSHLAGTPPSLDTAHFVRAHFMGLGLDTRSAHYNSLLSYPLRSSLSAHFSNGSHVDIPLTEPGLSTENGVVGAYHAYSPSGSAHAKVVFANHGTDEDYRALAELGVNVSGCVVLVKRGGDLPRGEAVGKAEQNGALAVLLYTEGRDGFKKGFERGLVRSGAGGPTDPWVGRG</sequence>
<comment type="caution">
    <text evidence="4">The sequence shown here is derived from an EMBL/GenBank/DDBJ whole genome shotgun (WGS) entry which is preliminary data.</text>
</comment>
<dbReference type="Gene3D" id="3.50.30.30">
    <property type="match status" value="1"/>
</dbReference>
<dbReference type="InterPro" id="IPR039373">
    <property type="entry name" value="Peptidase_M28B"/>
</dbReference>
<proteinExistence type="predicted"/>
<organism evidence="4 5">
    <name type="scientific">Prunus dulcis</name>
    <name type="common">Almond</name>
    <name type="synonym">Amygdalus dulcis</name>
    <dbReference type="NCBI Taxonomy" id="3755"/>
    <lineage>
        <taxon>Eukaryota</taxon>
        <taxon>Viridiplantae</taxon>
        <taxon>Streptophyta</taxon>
        <taxon>Embryophyta</taxon>
        <taxon>Tracheophyta</taxon>
        <taxon>Spermatophyta</taxon>
        <taxon>Magnoliopsida</taxon>
        <taxon>eudicotyledons</taxon>
        <taxon>Gunneridae</taxon>
        <taxon>Pentapetalae</taxon>
        <taxon>rosids</taxon>
        <taxon>fabids</taxon>
        <taxon>Rosales</taxon>
        <taxon>Rosaceae</taxon>
        <taxon>Amygdaloideae</taxon>
        <taxon>Amygdaleae</taxon>
        <taxon>Prunus</taxon>
    </lineage>
</organism>
<accession>A0AAD4V6E6</accession>
<dbReference type="PANTHER" id="PTHR10404:SF75">
    <property type="entry name" value="GLUTAMATE CARBOXYPEPTIDASE AMP1-RELATED"/>
    <property type="match status" value="1"/>
</dbReference>
<dbReference type="InterPro" id="IPR003137">
    <property type="entry name" value="PA_domain"/>
</dbReference>
<dbReference type="AlphaFoldDB" id="A0AAD4V6E6"/>
<keyword evidence="5" id="KW-1185">Reference proteome</keyword>